<proteinExistence type="predicted"/>
<dbReference type="KEGG" id="vg:8746391"/>
<protein>
    <submittedName>
        <fullName evidence="1">Zinc-ribbon-containing protein</fullName>
    </submittedName>
</protein>
<evidence type="ECO:0000313" key="1">
    <source>
        <dbReference type="EMBL" id="ADB03935.1"/>
    </source>
</evidence>
<dbReference type="OrthoDB" id="33963at10239"/>
<keyword evidence="2" id="KW-1185">Reference proteome</keyword>
<dbReference type="GeneID" id="8746391"/>
<accession>D2XAF8</accession>
<dbReference type="EMBL" id="GU071086">
    <property type="protein sequence ID" value="ADB03935.1"/>
    <property type="molecule type" value="Genomic_DNA"/>
</dbReference>
<reference evidence="1 2" key="1">
    <citation type="journal article" date="2009" name="Proc. Natl. Acad. Sci. U.S.A.">
        <title>Giant Marseillevirus highlights the role of amoebae as a melting pot in emergence of chimeric microorganisms.</title>
        <authorList>
            <person name="Boyer M."/>
            <person name="Yutin N."/>
            <person name="Pagnier I."/>
            <person name="Barrassi L."/>
            <person name="Fournous G."/>
            <person name="Espinosa L."/>
            <person name="Robert C."/>
            <person name="Azza S."/>
            <person name="Sun S."/>
            <person name="Rossmann M.G."/>
            <person name="Suzan-Monti M."/>
            <person name="La Scola B."/>
            <person name="Koonin E.V."/>
            <person name="Raoult D."/>
        </authorList>
    </citation>
    <scope>NUCLEOTIDE SEQUENCE [LARGE SCALE GENOMIC DNA]</scope>
    <source>
        <strain evidence="1 2">T19</strain>
    </source>
</reference>
<name>D2XAF8_GBMV</name>
<evidence type="ECO:0000313" key="2">
    <source>
        <dbReference type="Proteomes" id="UP000029780"/>
    </source>
</evidence>
<organism evidence="1 2">
    <name type="scientific">Marseillevirus marseillevirus</name>
    <name type="common">GBM</name>
    <dbReference type="NCBI Taxonomy" id="694581"/>
    <lineage>
        <taxon>Viruses</taxon>
        <taxon>Varidnaviria</taxon>
        <taxon>Bamfordvirae</taxon>
        <taxon>Nucleocytoviricota</taxon>
        <taxon>Megaviricetes</taxon>
        <taxon>Pimascovirales</taxon>
        <taxon>Pimascovirales incertae sedis</taxon>
        <taxon>Marseilleviridae</taxon>
        <taxon>Marseillevirus</taxon>
        <taxon>Marseillevirus massiliense</taxon>
    </lineage>
</organism>
<sequence>MEGRYFEAECEGGVCRIPSSCGMTPEPCDNQKGERGLCGDWFCRECHLKSFASEAESRFWGPRNRVNPRDVPLVSKELFWFEKGEEEFFGTVADAIQRYR</sequence>
<gene>
    <name evidence="1" type="ORF">MAR_ORF154</name>
</gene>
<dbReference type="Proteomes" id="UP000029780">
    <property type="component" value="Segment"/>
</dbReference>
<dbReference type="RefSeq" id="YP_003406897.1">
    <property type="nucleotide sequence ID" value="NC_013756.1"/>
</dbReference>
<organismHost>
    <name type="scientific">Acanthamoeba</name>
    <dbReference type="NCBI Taxonomy" id="5754"/>
</organismHost>